<dbReference type="Pfam" id="PF14219">
    <property type="entry name" value="DUF4328"/>
    <property type="match status" value="1"/>
</dbReference>
<reference evidence="3" key="1">
    <citation type="submission" date="2021-03" db="EMBL/GenBank/DDBJ databases">
        <title>Streptomyces poriferae sp. nov., a novel marine sponge-derived Actinobacteria species with anti-MRSA activity.</title>
        <authorList>
            <person name="Sandoval-Powers M."/>
            <person name="Kralova S."/>
            <person name="Nguyen G.-S."/>
            <person name="Fawwal D."/>
            <person name="Degnes K."/>
            <person name="Klinkenberg G."/>
            <person name="Sletta H."/>
            <person name="Wentzel A."/>
            <person name="Liles M.R."/>
        </authorList>
    </citation>
    <scope>NUCLEOTIDE SEQUENCE</scope>
    <source>
        <strain evidence="3">DSM 41794</strain>
    </source>
</reference>
<protein>
    <submittedName>
        <fullName evidence="3">DUF4328 domain-containing protein</fullName>
    </submittedName>
</protein>
<sequence length="228" mass="24875">MHTAVTKDGLCDECAALDAEPVIRISQPRPQPRPAPGPPAALRSPVGLSYAVLALLGVWTVGDLAMIATGRWGSDRVHDLAVQVQGPVFFACAITFMVWFHRVRVNAEVFAPDGHRKSRTWAYWGWIVPVVNLWYPRRIAIDTWVASARRLPDGSAPPASYQLINIWWICWLLSNVAFYSSNGGAPDGWVGFSSVADIASAVAAACFVRQLTRRQDVLVRTGPVVAAA</sequence>
<dbReference type="InterPro" id="IPR025565">
    <property type="entry name" value="DUF4328"/>
</dbReference>
<dbReference type="Proteomes" id="UP000664167">
    <property type="component" value="Unassembled WGS sequence"/>
</dbReference>
<keyword evidence="4" id="KW-1185">Reference proteome</keyword>
<keyword evidence="1" id="KW-1133">Transmembrane helix</keyword>
<evidence type="ECO:0000259" key="2">
    <source>
        <dbReference type="Pfam" id="PF14219"/>
    </source>
</evidence>
<feature type="transmembrane region" description="Helical" evidence="1">
    <location>
        <begin position="48"/>
        <end position="68"/>
    </location>
</feature>
<evidence type="ECO:0000313" key="4">
    <source>
        <dbReference type="Proteomes" id="UP000664167"/>
    </source>
</evidence>
<proteinExistence type="predicted"/>
<gene>
    <name evidence="3" type="ORF">J0695_02355</name>
</gene>
<keyword evidence="1" id="KW-0812">Transmembrane</keyword>
<feature type="domain" description="DUF4328" evidence="2">
    <location>
        <begin position="72"/>
        <end position="183"/>
    </location>
</feature>
<accession>A0A939F418</accession>
<dbReference type="EMBL" id="JAFLRJ010000017">
    <property type="protein sequence ID" value="MBO0510657.1"/>
    <property type="molecule type" value="Genomic_DNA"/>
</dbReference>
<evidence type="ECO:0000256" key="1">
    <source>
        <dbReference type="SAM" id="Phobius"/>
    </source>
</evidence>
<evidence type="ECO:0000313" key="3">
    <source>
        <dbReference type="EMBL" id="MBO0510657.1"/>
    </source>
</evidence>
<comment type="caution">
    <text evidence="3">The sequence shown here is derived from an EMBL/GenBank/DDBJ whole genome shotgun (WGS) entry which is preliminary data.</text>
</comment>
<name>A0A939F418_9ACTN</name>
<feature type="transmembrane region" description="Helical" evidence="1">
    <location>
        <begin position="80"/>
        <end position="101"/>
    </location>
</feature>
<dbReference type="RefSeq" id="WP_206959651.1">
    <property type="nucleotide sequence ID" value="NZ_BAAAJJ010000002.1"/>
</dbReference>
<dbReference type="AlphaFoldDB" id="A0A939F418"/>
<keyword evidence="1" id="KW-0472">Membrane</keyword>
<organism evidence="3 4">
    <name type="scientific">Streptomyces beijiangensis</name>
    <dbReference type="NCBI Taxonomy" id="163361"/>
    <lineage>
        <taxon>Bacteria</taxon>
        <taxon>Bacillati</taxon>
        <taxon>Actinomycetota</taxon>
        <taxon>Actinomycetes</taxon>
        <taxon>Kitasatosporales</taxon>
        <taxon>Streptomycetaceae</taxon>
        <taxon>Streptomyces</taxon>
    </lineage>
</organism>